<reference evidence="1" key="1">
    <citation type="submission" date="2018-01" db="EMBL/GenBank/DDBJ databases">
        <title>An insight into the sialome of Amazonian anophelines.</title>
        <authorList>
            <person name="Ribeiro J.M."/>
            <person name="Scarpassa V."/>
            <person name="Calvo E."/>
        </authorList>
    </citation>
    <scope>NUCLEOTIDE SEQUENCE</scope>
    <source>
        <tissue evidence="1">Salivary glands</tissue>
    </source>
</reference>
<evidence type="ECO:0000313" key="1">
    <source>
        <dbReference type="EMBL" id="MBW33265.1"/>
    </source>
</evidence>
<name>A0A2M3ZXP3_9DIPT</name>
<proteinExistence type="predicted"/>
<dbReference type="AlphaFoldDB" id="A0A2M3ZXP3"/>
<protein>
    <submittedName>
        <fullName evidence="1">Putative secreted peptide</fullName>
    </submittedName>
</protein>
<organism evidence="1">
    <name type="scientific">Anopheles braziliensis</name>
    <dbReference type="NCBI Taxonomy" id="58242"/>
    <lineage>
        <taxon>Eukaryota</taxon>
        <taxon>Metazoa</taxon>
        <taxon>Ecdysozoa</taxon>
        <taxon>Arthropoda</taxon>
        <taxon>Hexapoda</taxon>
        <taxon>Insecta</taxon>
        <taxon>Pterygota</taxon>
        <taxon>Neoptera</taxon>
        <taxon>Endopterygota</taxon>
        <taxon>Diptera</taxon>
        <taxon>Nematocera</taxon>
        <taxon>Culicoidea</taxon>
        <taxon>Culicidae</taxon>
        <taxon>Anophelinae</taxon>
        <taxon>Anopheles</taxon>
    </lineage>
</organism>
<accession>A0A2M3ZXP3</accession>
<sequence length="68" mass="7268">MTDHLLLTCCSVCVRGHVCARELNLSCSNPGARCRHVVRCPSKVHITLPNPHTPRDTPLSSGGCGCVT</sequence>
<dbReference type="EMBL" id="GGFM01012514">
    <property type="protein sequence ID" value="MBW33265.1"/>
    <property type="molecule type" value="Transcribed_RNA"/>
</dbReference>